<keyword evidence="3" id="KW-0378">Hydrolase</keyword>
<dbReference type="InterPro" id="IPR051543">
    <property type="entry name" value="Serine_Peptidase_S9A"/>
</dbReference>
<keyword evidence="8" id="KW-1185">Reference proteome</keyword>
<dbReference type="PANTHER" id="PTHR11757">
    <property type="entry name" value="PROTEASE FAMILY S9A OLIGOPEPTIDASE"/>
    <property type="match status" value="1"/>
</dbReference>
<dbReference type="InterPro" id="IPR029058">
    <property type="entry name" value="AB_hydrolase_fold"/>
</dbReference>
<feature type="domain" description="Peptidase S9A N-terminal" evidence="6">
    <location>
        <begin position="5"/>
        <end position="403"/>
    </location>
</feature>
<proteinExistence type="inferred from homology"/>
<sequence length="690" mass="78888">MEAPKAKAIPKVLEIHGDRRIDPYYWLRERDNPDVIQYLEDENTYYRWFMERVKPLTDELYDDMVARIPDAEERVPVQGDQYYYYTRMEKSLQYPIHARKRSDSREALAHAEEEVVLDVNQLADGGYLSVSVLAVSPDERRLAYLENRDGTDRYTLFVKDLDTGEMLPDRIEGVFIDESVAWSTDGEYLFYITVDEAQRPYRLYRHKLGHSVEEDELLYQEDDETCILTLAKSQSGKYLFLTSSTKTSTEVRYLPADEPLGAWTVFRPREAKVEYELEHWEDAFLVLTNLHRPNFSLFRHPVAPCQDHRLEELFPYDGARYLTGVHPFREAVVIEGREGGLSQIWTFANGRLARLEWDEPLYTVSVSANRRYDTREVLIQYESFLTPRTTYALDPVTGARTELHRQPVNGPYNPSDYVQERLWAKASDGVEVPISIVARKDARREGPAPCILYGYGSYGANLDPTFMPTLLLPLLDRGVIYAIAHVRGGSEMGRHWYENGKMLQKKNTFTDFIACADALIRQGYTSPDKLAADGRSAGGLLMGAVANMGGDRFAAISAGVPFVDVVTTMLDPTIPLTTLEWDEWGDPREETYYFYMKSYSPYDNVEPKRYPHLIVTTGLNDPRVAYWEPAKWVAKLRATKVGEEALVLKTHMGAGHFGSSGRLEHLRESAEIHAFLLHHIGVKPKGASAP</sequence>
<keyword evidence="2" id="KW-0645">Protease</keyword>
<reference evidence="7 8" key="1">
    <citation type="submission" date="2023-04" db="EMBL/GenBank/DDBJ databases">
        <title>A. sendaiensis sub sp. chiapanensis a novel subspecie with specific adaptation in bacterial cell wall isolated from an active volcano.</title>
        <authorList>
            <person name="Alvarez Gutierrez P.E."/>
            <person name="Ortiz Cortes L.Y."/>
        </authorList>
    </citation>
    <scope>NUCLEOTIDE SEQUENCE [LARGE SCALE GENOMIC DNA]</scope>
    <source>
        <strain evidence="7 8">PA2</strain>
    </source>
</reference>
<dbReference type="PRINTS" id="PR00862">
    <property type="entry name" value="PROLIGOPTASE"/>
</dbReference>
<protein>
    <submittedName>
        <fullName evidence="7">S9 family peptidase</fullName>
    </submittedName>
</protein>
<dbReference type="Gene3D" id="2.130.10.120">
    <property type="entry name" value="Prolyl oligopeptidase, N-terminal domain"/>
    <property type="match status" value="1"/>
</dbReference>
<evidence type="ECO:0000256" key="2">
    <source>
        <dbReference type="ARBA" id="ARBA00022670"/>
    </source>
</evidence>
<dbReference type="RefSeq" id="WP_283202323.1">
    <property type="nucleotide sequence ID" value="NZ_JASGCB010000001.1"/>
</dbReference>
<name>A0ABT6XUA6_ALISE</name>
<feature type="domain" description="Peptidase S9 prolyl oligopeptidase catalytic" evidence="5">
    <location>
        <begin position="474"/>
        <end position="681"/>
    </location>
</feature>
<gene>
    <name evidence="7" type="ORF">QID03_00570</name>
</gene>
<dbReference type="InterPro" id="IPR001375">
    <property type="entry name" value="Peptidase_S9_cat"/>
</dbReference>
<accession>A0ABT6XUA6</accession>
<dbReference type="Pfam" id="PF02897">
    <property type="entry name" value="Peptidase_S9_N"/>
    <property type="match status" value="1"/>
</dbReference>
<evidence type="ECO:0000256" key="4">
    <source>
        <dbReference type="ARBA" id="ARBA00022825"/>
    </source>
</evidence>
<dbReference type="InterPro" id="IPR023302">
    <property type="entry name" value="Pept_S9A_N"/>
</dbReference>
<evidence type="ECO:0000259" key="6">
    <source>
        <dbReference type="Pfam" id="PF02897"/>
    </source>
</evidence>
<dbReference type="PANTHER" id="PTHR11757:SF19">
    <property type="entry name" value="PROLYL ENDOPEPTIDASE-LIKE"/>
    <property type="match status" value="1"/>
</dbReference>
<evidence type="ECO:0000313" key="8">
    <source>
        <dbReference type="Proteomes" id="UP001529245"/>
    </source>
</evidence>
<dbReference type="Proteomes" id="UP001529245">
    <property type="component" value="Unassembled WGS sequence"/>
</dbReference>
<comment type="caution">
    <text evidence="7">The sequence shown here is derived from an EMBL/GenBank/DDBJ whole genome shotgun (WGS) entry which is preliminary data.</text>
</comment>
<keyword evidence="4" id="KW-0720">Serine protease</keyword>
<dbReference type="EMBL" id="JASGCB010000001">
    <property type="protein sequence ID" value="MDI9258671.1"/>
    <property type="molecule type" value="Genomic_DNA"/>
</dbReference>
<dbReference type="SUPFAM" id="SSF53474">
    <property type="entry name" value="alpha/beta-Hydrolases"/>
    <property type="match status" value="1"/>
</dbReference>
<comment type="similarity">
    <text evidence="1">Belongs to the peptidase S9A family.</text>
</comment>
<dbReference type="Pfam" id="PF00326">
    <property type="entry name" value="Peptidase_S9"/>
    <property type="match status" value="1"/>
</dbReference>
<dbReference type="Gene3D" id="3.40.50.1820">
    <property type="entry name" value="alpha/beta hydrolase"/>
    <property type="match status" value="1"/>
</dbReference>
<dbReference type="InterPro" id="IPR002470">
    <property type="entry name" value="Peptidase_S9A"/>
</dbReference>
<evidence type="ECO:0000259" key="5">
    <source>
        <dbReference type="Pfam" id="PF00326"/>
    </source>
</evidence>
<organism evidence="7 8">
    <name type="scientific">Alicyclobacillus sendaiensis PA2</name>
    <dbReference type="NCBI Taxonomy" id="3029425"/>
    <lineage>
        <taxon>Bacteria</taxon>
        <taxon>Bacillati</taxon>
        <taxon>Bacillota</taxon>
        <taxon>Bacilli</taxon>
        <taxon>Bacillales</taxon>
        <taxon>Alicyclobacillaceae</taxon>
        <taxon>Alicyclobacillus</taxon>
    </lineage>
</organism>
<evidence type="ECO:0000256" key="3">
    <source>
        <dbReference type="ARBA" id="ARBA00022801"/>
    </source>
</evidence>
<evidence type="ECO:0000256" key="1">
    <source>
        <dbReference type="ARBA" id="ARBA00005228"/>
    </source>
</evidence>
<evidence type="ECO:0000313" key="7">
    <source>
        <dbReference type="EMBL" id="MDI9258671.1"/>
    </source>
</evidence>
<dbReference type="SUPFAM" id="SSF50993">
    <property type="entry name" value="Peptidase/esterase 'gauge' domain"/>
    <property type="match status" value="1"/>
</dbReference>